<organism evidence="1 2">
    <name type="scientific">Desulfotomaculum nigrificans (strain DSM 14880 / VKM B-2319 / CO-1-SRB)</name>
    <name type="common">Desulfotomaculum carboxydivorans</name>
    <dbReference type="NCBI Taxonomy" id="868595"/>
    <lineage>
        <taxon>Bacteria</taxon>
        <taxon>Bacillati</taxon>
        <taxon>Bacillota</taxon>
        <taxon>Clostridia</taxon>
        <taxon>Eubacteriales</taxon>
        <taxon>Desulfotomaculaceae</taxon>
        <taxon>Desulfotomaculum</taxon>
    </lineage>
</organism>
<dbReference type="Proteomes" id="UP000009226">
    <property type="component" value="Chromosome"/>
</dbReference>
<keyword evidence="2" id="KW-1185">Reference proteome</keyword>
<dbReference type="HOGENOM" id="CLU_2896810_0_0_9"/>
<proteinExistence type="predicted"/>
<name>F6B2Z1_DESCC</name>
<dbReference type="EMBL" id="CP002736">
    <property type="protein sequence ID" value="AEF95099.1"/>
    <property type="molecule type" value="Genomic_DNA"/>
</dbReference>
<reference evidence="1" key="1">
    <citation type="submission" date="2011-05" db="EMBL/GenBank/DDBJ databases">
        <title>Complete sequence of Desulfotomaculum carboxydivorans CO-1-SRB.</title>
        <authorList>
            <consortium name="US DOE Joint Genome Institute"/>
            <person name="Lucas S."/>
            <person name="Han J."/>
            <person name="Lapidus A."/>
            <person name="Cheng J.-F."/>
            <person name="Goodwin L."/>
            <person name="Pitluck S."/>
            <person name="Peters L."/>
            <person name="Mikhailova N."/>
            <person name="Lu M."/>
            <person name="Han C."/>
            <person name="Tapia R."/>
            <person name="Land M."/>
            <person name="Hauser L."/>
            <person name="Kyrpides N."/>
            <person name="Ivanova N."/>
            <person name="Pagani I."/>
            <person name="Stams A."/>
            <person name="Plugge C."/>
            <person name="Muyzer G."/>
            <person name="Kuever J."/>
            <person name="Parshina S."/>
            <person name="Ivanova A."/>
            <person name="Nazina T."/>
            <person name="Woyke T."/>
        </authorList>
    </citation>
    <scope>NUCLEOTIDE SEQUENCE [LARGE SCALE GENOMIC DNA]</scope>
    <source>
        <strain evidence="1">CO-1-SRB</strain>
    </source>
</reference>
<protein>
    <submittedName>
        <fullName evidence="1">Uncharacterized protein</fullName>
    </submittedName>
</protein>
<evidence type="ECO:0000313" key="2">
    <source>
        <dbReference type="Proteomes" id="UP000009226"/>
    </source>
</evidence>
<dbReference type="STRING" id="868595.Desca_2264"/>
<evidence type="ECO:0000313" key="1">
    <source>
        <dbReference type="EMBL" id="AEF95099.1"/>
    </source>
</evidence>
<dbReference type="RefSeq" id="WP_013810650.1">
    <property type="nucleotide sequence ID" value="NC_015565.1"/>
</dbReference>
<dbReference type="KEGG" id="dca:Desca_2264"/>
<dbReference type="AlphaFoldDB" id="F6B2Z1"/>
<sequence length="71" mass="8048">MINRQKTSADVELIVELYEKDKAALTAMLINIREIIIVNQPDNNSIVAKIKQYLKDQGVNIPDHIISSNQD</sequence>
<accession>F6B2Z1</accession>
<gene>
    <name evidence="1" type="ordered locus">Desca_2264</name>
</gene>